<gene>
    <name evidence="2" type="ORF">FJV41_31345</name>
</gene>
<keyword evidence="1" id="KW-1133">Transmembrane helix</keyword>
<dbReference type="AlphaFoldDB" id="A0A540WSN1"/>
<feature type="transmembrane region" description="Helical" evidence="1">
    <location>
        <begin position="146"/>
        <end position="169"/>
    </location>
</feature>
<name>A0A540WSN1_9BACT</name>
<comment type="caution">
    <text evidence="2">The sequence shown here is derived from an EMBL/GenBank/DDBJ whole genome shotgun (WGS) entry which is preliminary data.</text>
</comment>
<organism evidence="2 3">
    <name type="scientific">Myxococcus llanfairpwllgwyngyllgogerychwyrndrobwllllantysiliogogogochensis</name>
    <dbReference type="NCBI Taxonomy" id="2590453"/>
    <lineage>
        <taxon>Bacteria</taxon>
        <taxon>Pseudomonadati</taxon>
        <taxon>Myxococcota</taxon>
        <taxon>Myxococcia</taxon>
        <taxon>Myxococcales</taxon>
        <taxon>Cystobacterineae</taxon>
        <taxon>Myxococcaceae</taxon>
        <taxon>Myxococcus</taxon>
    </lineage>
</organism>
<protein>
    <submittedName>
        <fullName evidence="2">Uncharacterized protein</fullName>
    </submittedName>
</protein>
<reference evidence="2 3" key="1">
    <citation type="submission" date="2019-06" db="EMBL/GenBank/DDBJ databases">
        <authorList>
            <person name="Livingstone P."/>
            <person name="Whitworth D."/>
        </authorList>
    </citation>
    <scope>NUCLEOTIDE SEQUENCE [LARGE SCALE GENOMIC DNA]</scope>
    <source>
        <strain evidence="2 3">AM401</strain>
    </source>
</reference>
<evidence type="ECO:0000313" key="3">
    <source>
        <dbReference type="Proteomes" id="UP000315369"/>
    </source>
</evidence>
<evidence type="ECO:0000313" key="2">
    <source>
        <dbReference type="EMBL" id="TQF12022.1"/>
    </source>
</evidence>
<dbReference type="OrthoDB" id="7223883at2"/>
<keyword evidence="3" id="KW-1185">Reference proteome</keyword>
<keyword evidence="1" id="KW-0472">Membrane</keyword>
<keyword evidence="1" id="KW-0812">Transmembrane</keyword>
<proteinExistence type="predicted"/>
<accession>A0A540WSN1</accession>
<feature type="transmembrane region" description="Helical" evidence="1">
    <location>
        <begin position="190"/>
        <end position="211"/>
    </location>
</feature>
<sequence>MGTLEQPPVFEQLLGRVPSARERERLLRLQKALDLRDDDPMWAVAVILQDYDAAMREELERVHEVMKASRVEVARNNHLIRELAAKVSFPSQPPTPARQLRGWMMTAGGMCLVVFASLCITVGYTLGSGDVPAWLGTEESRGARVASVILKAPAGWLLLVPLLGVSGYLAHEAWTMMRERTGGLRARVGAWGLAFLAASSVVVVGGVLVGLL</sequence>
<dbReference type="Proteomes" id="UP000315369">
    <property type="component" value="Unassembled WGS sequence"/>
</dbReference>
<evidence type="ECO:0000256" key="1">
    <source>
        <dbReference type="SAM" id="Phobius"/>
    </source>
</evidence>
<dbReference type="EMBL" id="VIFM01000159">
    <property type="protein sequence ID" value="TQF12022.1"/>
    <property type="molecule type" value="Genomic_DNA"/>
</dbReference>
<feature type="transmembrane region" description="Helical" evidence="1">
    <location>
        <begin position="103"/>
        <end position="126"/>
    </location>
</feature>
<dbReference type="RefSeq" id="WP_141646265.1">
    <property type="nucleotide sequence ID" value="NZ_VIFM01000159.1"/>
</dbReference>